<dbReference type="InterPro" id="IPR035992">
    <property type="entry name" value="Ricin_B-like_lectins"/>
</dbReference>
<name>A0A7H0IQP3_9ACTN</name>
<keyword evidence="4" id="KW-1185">Reference proteome</keyword>
<feature type="domain" description="Ricin B lectin" evidence="2">
    <location>
        <begin position="84"/>
        <end position="126"/>
    </location>
</feature>
<gene>
    <name evidence="3" type="ORF">IAG44_40685</name>
</gene>
<sequence>MRQVTQFIAGLVTLAVAGTAAPAFAASRENAERGARPSLAGALDPLSPAEVSKFESTYPDKAKLVHEAAAATRSRTAGTSAIREGAYVRIRNWNSDKCLAIGSSSTDNGAHAIQWDYTGSNGQRWY</sequence>
<keyword evidence="1" id="KW-0732">Signal</keyword>
<reference evidence="3 4" key="1">
    <citation type="submission" date="2020-08" db="EMBL/GenBank/DDBJ databases">
        <title>A novel species.</title>
        <authorList>
            <person name="Gao J."/>
        </authorList>
    </citation>
    <scope>NUCLEOTIDE SEQUENCE [LARGE SCALE GENOMIC DNA]</scope>
    <source>
        <strain evidence="3 4">CRXT-G-22</strain>
    </source>
</reference>
<feature type="signal peptide" evidence="1">
    <location>
        <begin position="1"/>
        <end position="25"/>
    </location>
</feature>
<evidence type="ECO:0000313" key="3">
    <source>
        <dbReference type="EMBL" id="QNP75109.1"/>
    </source>
</evidence>
<dbReference type="Proteomes" id="UP000516052">
    <property type="component" value="Chromosome"/>
</dbReference>
<dbReference type="InterPro" id="IPR000772">
    <property type="entry name" value="Ricin_B_lectin"/>
</dbReference>
<dbReference type="KEGG" id="sroi:IAG44_40685"/>
<proteinExistence type="predicted"/>
<evidence type="ECO:0000256" key="1">
    <source>
        <dbReference type="SAM" id="SignalP"/>
    </source>
</evidence>
<dbReference type="SUPFAM" id="SSF50370">
    <property type="entry name" value="Ricin B-like lectins"/>
    <property type="match status" value="1"/>
</dbReference>
<accession>A0A7H0IQP3</accession>
<dbReference type="RefSeq" id="WP_187752030.1">
    <property type="nucleotide sequence ID" value="NZ_CP060828.1"/>
</dbReference>
<evidence type="ECO:0000259" key="2">
    <source>
        <dbReference type="Pfam" id="PF14200"/>
    </source>
</evidence>
<dbReference type="Gene3D" id="2.80.10.50">
    <property type="match status" value="1"/>
</dbReference>
<organism evidence="3 4">
    <name type="scientific">Streptomyces roseirectus</name>
    <dbReference type="NCBI Taxonomy" id="2768066"/>
    <lineage>
        <taxon>Bacteria</taxon>
        <taxon>Bacillati</taxon>
        <taxon>Actinomycetota</taxon>
        <taxon>Actinomycetes</taxon>
        <taxon>Kitasatosporales</taxon>
        <taxon>Streptomycetaceae</taxon>
        <taxon>Streptomyces</taxon>
    </lineage>
</organism>
<dbReference type="CDD" id="cd00161">
    <property type="entry name" value="beta-trefoil_Ricin-like"/>
    <property type="match status" value="1"/>
</dbReference>
<evidence type="ECO:0000313" key="4">
    <source>
        <dbReference type="Proteomes" id="UP000516052"/>
    </source>
</evidence>
<protein>
    <submittedName>
        <fullName evidence="3">RICIN domain-containing protein</fullName>
    </submittedName>
</protein>
<dbReference type="EMBL" id="CP060828">
    <property type="protein sequence ID" value="QNP75109.1"/>
    <property type="molecule type" value="Genomic_DNA"/>
</dbReference>
<dbReference type="AlphaFoldDB" id="A0A7H0IQP3"/>
<dbReference type="Pfam" id="PF14200">
    <property type="entry name" value="RicinB_lectin_2"/>
    <property type="match status" value="1"/>
</dbReference>
<feature type="chain" id="PRO_5028872790" evidence="1">
    <location>
        <begin position="26"/>
        <end position="126"/>
    </location>
</feature>